<protein>
    <submittedName>
        <fullName evidence="2">Glucose-1-phosphate cytidylyltransferase</fullName>
    </submittedName>
</protein>
<dbReference type="SUPFAM" id="SSF53448">
    <property type="entry name" value="Nucleotide-diphospho-sugar transferases"/>
    <property type="match status" value="1"/>
</dbReference>
<organism evidence="2 3">
    <name type="scientific">Candidatus Ryanbacteria bacterium RIFCSPHIGHO2_01_45_13</name>
    <dbReference type="NCBI Taxonomy" id="1802112"/>
    <lineage>
        <taxon>Bacteria</taxon>
        <taxon>Candidatus Ryaniibacteriota</taxon>
    </lineage>
</organism>
<dbReference type="Proteomes" id="UP000176700">
    <property type="component" value="Unassembled WGS sequence"/>
</dbReference>
<sequence length="261" mass="30413">MKVVILCGGRGARLSEETEVQPKPLVRIGERPILWHIMKLYSHYRYNDFILCIGYKGEMIKNYFLNYDEMHHDFTLKLGSGEKQIHHYGKNTPKWNITFVDTGGPEAETGSRIARVRPYLEDDEEFFLTYGDGVTNININKLYEYHKEKRKVATVTGIKRADRFGVLEVDDGLANKFAEKPQMAGMTNGGFFVLNKKIFDYLSEQTTCVFEKEPLLNLVKDKQLAVYYHDDFWQCVDTQKDLMGLNSLYRKGHTPWMVWDN</sequence>
<evidence type="ECO:0000313" key="2">
    <source>
        <dbReference type="EMBL" id="OGZ42680.1"/>
    </source>
</evidence>
<feature type="domain" description="Nucleotidyl transferase" evidence="1">
    <location>
        <begin position="2"/>
        <end position="249"/>
    </location>
</feature>
<dbReference type="Pfam" id="PF00483">
    <property type="entry name" value="NTP_transferase"/>
    <property type="match status" value="1"/>
</dbReference>
<accession>A0A1G2FYI7</accession>
<dbReference type="NCBIfam" id="TIGR02623">
    <property type="entry name" value="G1P_cyt_trans"/>
    <property type="match status" value="1"/>
</dbReference>
<dbReference type="InterPro" id="IPR005835">
    <property type="entry name" value="NTP_transferase_dom"/>
</dbReference>
<dbReference type="GO" id="GO:0047343">
    <property type="term" value="F:glucose-1-phosphate cytidylyltransferase activity"/>
    <property type="evidence" value="ECO:0007669"/>
    <property type="project" value="InterPro"/>
</dbReference>
<comment type="caution">
    <text evidence="2">The sequence shown here is derived from an EMBL/GenBank/DDBJ whole genome shotgun (WGS) entry which is preliminary data.</text>
</comment>
<dbReference type="InterPro" id="IPR029044">
    <property type="entry name" value="Nucleotide-diphossugar_trans"/>
</dbReference>
<reference evidence="2 3" key="1">
    <citation type="journal article" date="2016" name="Nat. Commun.">
        <title>Thousands of microbial genomes shed light on interconnected biogeochemical processes in an aquifer system.</title>
        <authorList>
            <person name="Anantharaman K."/>
            <person name="Brown C.T."/>
            <person name="Hug L.A."/>
            <person name="Sharon I."/>
            <person name="Castelle C.J."/>
            <person name="Probst A.J."/>
            <person name="Thomas B.C."/>
            <person name="Singh A."/>
            <person name="Wilkins M.J."/>
            <person name="Karaoz U."/>
            <person name="Brodie E.L."/>
            <person name="Williams K.H."/>
            <person name="Hubbard S.S."/>
            <person name="Banfield J.F."/>
        </authorList>
    </citation>
    <scope>NUCLEOTIDE SEQUENCE [LARGE SCALE GENOMIC DNA]</scope>
</reference>
<evidence type="ECO:0000313" key="3">
    <source>
        <dbReference type="Proteomes" id="UP000176700"/>
    </source>
</evidence>
<dbReference type="Gene3D" id="3.90.550.10">
    <property type="entry name" value="Spore Coat Polysaccharide Biosynthesis Protein SpsA, Chain A"/>
    <property type="match status" value="1"/>
</dbReference>
<keyword evidence="2" id="KW-0548">Nucleotidyltransferase</keyword>
<dbReference type="AlphaFoldDB" id="A0A1G2FYI7"/>
<proteinExistence type="predicted"/>
<dbReference type="GO" id="GO:0009243">
    <property type="term" value="P:O antigen biosynthetic process"/>
    <property type="evidence" value="ECO:0007669"/>
    <property type="project" value="InterPro"/>
</dbReference>
<dbReference type="PANTHER" id="PTHR47183">
    <property type="entry name" value="GLUCOSE-1-PHOSPHATE CYTIDYLYLTRANSFERASE-RELATED"/>
    <property type="match status" value="1"/>
</dbReference>
<dbReference type="PANTHER" id="PTHR47183:SF2">
    <property type="entry name" value="GLUCOSE-1-PHOSPHATE CYTIDYLYLTRANSFERASE-RELATED"/>
    <property type="match status" value="1"/>
</dbReference>
<dbReference type="InterPro" id="IPR046981">
    <property type="entry name" value="G1P_cyt_trans"/>
</dbReference>
<dbReference type="EMBL" id="MHNI01000014">
    <property type="protein sequence ID" value="OGZ42680.1"/>
    <property type="molecule type" value="Genomic_DNA"/>
</dbReference>
<name>A0A1G2FYI7_9BACT</name>
<dbReference type="CDD" id="cd02524">
    <property type="entry name" value="G1P_cytidylyltransferase"/>
    <property type="match status" value="1"/>
</dbReference>
<keyword evidence="2" id="KW-0808">Transferase</keyword>
<dbReference type="InterPro" id="IPR013446">
    <property type="entry name" value="G1P_cyt_trans-like"/>
</dbReference>
<evidence type="ECO:0000259" key="1">
    <source>
        <dbReference type="Pfam" id="PF00483"/>
    </source>
</evidence>
<gene>
    <name evidence="2" type="ORF">A2W41_02960</name>
</gene>